<dbReference type="Proteomes" id="UP000236740">
    <property type="component" value="Unassembled WGS sequence"/>
</dbReference>
<dbReference type="KEGG" id="hlm:DV707_10825"/>
<sequence length="59" mass="6806">MVSKIAGNKPSHWYTFKLIRLFLNIFVQAIRIFAVIKKLIGTYVRIQFLTSSSDIFSIA</sequence>
<name>A0A1H5ZFC5_9EURY</name>
<feature type="transmembrane region" description="Helical" evidence="1">
    <location>
        <begin position="18"/>
        <end position="36"/>
    </location>
</feature>
<dbReference type="Proteomes" id="UP000296733">
    <property type="component" value="Chromosome"/>
</dbReference>
<dbReference type="EMBL" id="FNVN01000002">
    <property type="protein sequence ID" value="SEG34971.1"/>
    <property type="molecule type" value="Genomic_DNA"/>
</dbReference>
<evidence type="ECO:0000313" key="4">
    <source>
        <dbReference type="Proteomes" id="UP000236740"/>
    </source>
</evidence>
<dbReference type="EMBL" id="CP031311">
    <property type="protein sequence ID" value="QCC48115.1"/>
    <property type="molecule type" value="Genomic_DNA"/>
</dbReference>
<accession>A0A1H5ZFC5</accession>
<evidence type="ECO:0000256" key="1">
    <source>
        <dbReference type="SAM" id="Phobius"/>
    </source>
</evidence>
<keyword evidence="4" id="KW-1185">Reference proteome</keyword>
<evidence type="ECO:0008006" key="6">
    <source>
        <dbReference type="Google" id="ProtNLM"/>
    </source>
</evidence>
<organism evidence="3 4">
    <name type="scientific">Halobellus limi</name>
    <dbReference type="NCBI Taxonomy" id="699433"/>
    <lineage>
        <taxon>Archaea</taxon>
        <taxon>Methanobacteriati</taxon>
        <taxon>Methanobacteriota</taxon>
        <taxon>Stenosarchaea group</taxon>
        <taxon>Halobacteria</taxon>
        <taxon>Halobacteriales</taxon>
        <taxon>Haloferacaceae</taxon>
        <taxon>Halobellus</taxon>
    </lineage>
</organism>
<keyword evidence="1" id="KW-0472">Membrane</keyword>
<evidence type="ECO:0000313" key="5">
    <source>
        <dbReference type="Proteomes" id="UP000296733"/>
    </source>
</evidence>
<protein>
    <recommendedName>
        <fullName evidence="6">Transposase DDE domain-containing protein</fullName>
    </recommendedName>
</protein>
<gene>
    <name evidence="2" type="ORF">DV707_10825</name>
    <name evidence="3" type="ORF">SAMN04488133_1974</name>
</gene>
<reference evidence="2 5" key="2">
    <citation type="journal article" date="2019" name="Nat. Commun.">
        <title>A new type of DNA phosphorothioation-based antiviral system in archaea.</title>
        <authorList>
            <person name="Xiong L."/>
            <person name="Liu S."/>
            <person name="Chen S."/>
            <person name="Xiao Y."/>
            <person name="Zhu B."/>
            <person name="Gao Y."/>
            <person name="Zhang Y."/>
            <person name="Chen B."/>
            <person name="Luo J."/>
            <person name="Deng Z."/>
            <person name="Chen X."/>
            <person name="Wang L."/>
            <person name="Chen S."/>
        </authorList>
    </citation>
    <scope>NUCLEOTIDE SEQUENCE [LARGE SCALE GENOMIC DNA]</scope>
    <source>
        <strain evidence="2 5">CGMCC 1.10331</strain>
    </source>
</reference>
<keyword evidence="1" id="KW-0812">Transmembrane</keyword>
<evidence type="ECO:0000313" key="3">
    <source>
        <dbReference type="EMBL" id="SEG34971.1"/>
    </source>
</evidence>
<reference evidence="3 4" key="1">
    <citation type="submission" date="2016-10" db="EMBL/GenBank/DDBJ databases">
        <authorList>
            <person name="de Groot N.N."/>
        </authorList>
    </citation>
    <scope>NUCLEOTIDE SEQUENCE [LARGE SCALE GENOMIC DNA]</scope>
    <source>
        <strain evidence="3 4">CGMCC 1.10331</strain>
    </source>
</reference>
<keyword evidence="1" id="KW-1133">Transmembrane helix</keyword>
<proteinExistence type="predicted"/>
<evidence type="ECO:0000313" key="2">
    <source>
        <dbReference type="EMBL" id="QCC48115.1"/>
    </source>
</evidence>
<dbReference type="AlphaFoldDB" id="A0A1H5ZFC5"/>